<protein>
    <submittedName>
        <fullName evidence="1">Uncharacterized protein</fullName>
    </submittedName>
</protein>
<reference evidence="1 2" key="1">
    <citation type="submission" date="2018-06" db="EMBL/GenBank/DDBJ databases">
        <title>Genomic Encyclopedia of Archaeal and Bacterial Type Strains, Phase II (KMG-II): from individual species to whole genera.</title>
        <authorList>
            <person name="Goeker M."/>
        </authorList>
    </citation>
    <scope>NUCLEOTIDE SEQUENCE [LARGE SCALE GENOMIC DNA]</scope>
    <source>
        <strain evidence="1 2">DSM 23857</strain>
    </source>
</reference>
<organism evidence="1 2">
    <name type="scientific">Chitinophaga skermanii</name>
    <dbReference type="NCBI Taxonomy" id="331697"/>
    <lineage>
        <taxon>Bacteria</taxon>
        <taxon>Pseudomonadati</taxon>
        <taxon>Bacteroidota</taxon>
        <taxon>Chitinophagia</taxon>
        <taxon>Chitinophagales</taxon>
        <taxon>Chitinophagaceae</taxon>
        <taxon>Chitinophaga</taxon>
    </lineage>
</organism>
<evidence type="ECO:0000313" key="1">
    <source>
        <dbReference type="EMBL" id="RAJ05359.1"/>
    </source>
</evidence>
<dbReference type="RefSeq" id="WP_111597953.1">
    <property type="nucleotide sequence ID" value="NZ_QLLL01000004.1"/>
</dbReference>
<evidence type="ECO:0000313" key="2">
    <source>
        <dbReference type="Proteomes" id="UP000249547"/>
    </source>
</evidence>
<dbReference type="AlphaFoldDB" id="A0A327QLD5"/>
<sequence>MSKIIYLNPQHLEKLSVYPTANGFITSARQRKATNWNSESYEKIRSHRKEFGRAASTAAGIRLGFKQIIDLVPDTTMYRRMSSKLLDIIKQDTTHIRGERTVEEGQITELAGFQFNQQANFYRVCNMPPKVMLDRQLGTAQVSFPAFTPAHELRIPKNATHVQFVAAVHAINFDENDVRTQCVKGDMFSLHQPLTQGVTLDLQFDAHEKRHLFVSVGVVFIEVLHGRPYKVAGGHQNAMCITHVFPKQAASAIEAVVPNVEVVADTTPLPTVKTTAKKGNRRIPSFLQQYRSSRQQRKQTVPVSHAIDHAAKNAPLLL</sequence>
<keyword evidence="2" id="KW-1185">Reference proteome</keyword>
<dbReference type="EMBL" id="QLLL01000004">
    <property type="protein sequence ID" value="RAJ05359.1"/>
    <property type="molecule type" value="Genomic_DNA"/>
</dbReference>
<dbReference type="Proteomes" id="UP000249547">
    <property type="component" value="Unassembled WGS sequence"/>
</dbReference>
<gene>
    <name evidence="1" type="ORF">LX64_02516</name>
</gene>
<accession>A0A327QLD5</accession>
<proteinExistence type="predicted"/>
<name>A0A327QLD5_9BACT</name>
<comment type="caution">
    <text evidence="1">The sequence shown here is derived from an EMBL/GenBank/DDBJ whole genome shotgun (WGS) entry which is preliminary data.</text>
</comment>
<dbReference type="OrthoDB" id="645138at2"/>